<feature type="domain" description="EXS" evidence="8">
    <location>
        <begin position="608"/>
        <end position="811"/>
    </location>
</feature>
<keyword evidence="5 7" id="KW-0472">Membrane</keyword>
<comment type="subcellular location">
    <subcellularLocation>
        <location evidence="1">Membrane</location>
        <topology evidence="1">Multi-pass membrane protein</topology>
    </subcellularLocation>
</comment>
<feature type="compositionally biased region" description="Polar residues" evidence="6">
    <location>
        <begin position="165"/>
        <end position="177"/>
    </location>
</feature>
<feature type="compositionally biased region" description="Low complexity" evidence="6">
    <location>
        <begin position="178"/>
        <end position="208"/>
    </location>
</feature>
<evidence type="ECO:0000256" key="2">
    <source>
        <dbReference type="ARBA" id="ARBA00009665"/>
    </source>
</evidence>
<feature type="transmembrane region" description="Helical" evidence="7">
    <location>
        <begin position="489"/>
        <end position="507"/>
    </location>
</feature>
<dbReference type="RefSeq" id="XP_020428084.1">
    <property type="nucleotide sequence ID" value="XM_020581297.1"/>
</dbReference>
<feature type="transmembrane region" description="Helical" evidence="7">
    <location>
        <begin position="444"/>
        <end position="477"/>
    </location>
</feature>
<dbReference type="PROSITE" id="PS51380">
    <property type="entry name" value="EXS"/>
    <property type="match status" value="1"/>
</dbReference>
<dbReference type="GO" id="GO:0016036">
    <property type="term" value="P:cellular response to phosphate starvation"/>
    <property type="evidence" value="ECO:0007669"/>
    <property type="project" value="TreeGrafter"/>
</dbReference>
<evidence type="ECO:0000256" key="1">
    <source>
        <dbReference type="ARBA" id="ARBA00004141"/>
    </source>
</evidence>
<feature type="transmembrane region" description="Helical" evidence="7">
    <location>
        <begin position="642"/>
        <end position="664"/>
    </location>
</feature>
<feature type="transmembrane region" description="Helical" evidence="7">
    <location>
        <begin position="559"/>
        <end position="579"/>
    </location>
</feature>
<dbReference type="PROSITE" id="PS51382">
    <property type="entry name" value="SPX"/>
    <property type="match status" value="1"/>
</dbReference>
<feature type="transmembrane region" description="Helical" evidence="7">
    <location>
        <begin position="527"/>
        <end position="547"/>
    </location>
</feature>
<dbReference type="AlphaFoldDB" id="D3BRB8"/>
<dbReference type="STRING" id="670386.D3BRB8"/>
<feature type="transmembrane region" description="Helical" evidence="7">
    <location>
        <begin position="725"/>
        <end position="747"/>
    </location>
</feature>
<dbReference type="PANTHER" id="PTHR10783:SF78">
    <property type="entry name" value="SPX AND EXS DOMAIN-CONTAINING PROTEIN 2-RELATED"/>
    <property type="match status" value="1"/>
</dbReference>
<sequence length="830" mass="96790">MKFKKTLSSNIISHWEDRYIDYEYLKSFMKLENWKNSTILSNDDRPYLGQSSSSLYQLDASQSIYGSRTTLINKDEREDSSTLTEVFSPLQLSTDEIPTIIIDKLNQIQSNPDKSSDSDSTCVEMEIFGSDSNYCESENHHSIPPLDSDFIDSIIRPNVLPMVTPSPSLIKQSNKTESSPNNSIQPNNNNNNNNSLQTSSSSQTCSSASTYSSSNDIFITPPLLDGQNSHPHQKSKSSLFQEISLTMEDDESINFQSAITREIDKIQIFYESRLEKFKNKSIELFNLISFIKSNWEFATKSNLKFIKSGYKDNHYCLSLLSTFRETNKLGFDKILLKYTKFNPLVADRCKEYIEKKSFYSGDELALCISDIKIKYAKHFTGKDVKKAKKAMKSPTPGNNRKLVFSVGILLGLCLLFFALIVYSYNLYYPKNDPPANAPLAWLLFRISLLPIMLGTFFSLQSFIWELTGINYVFIFNLKPKYSRSSLKHFQIGLAFILLWLLCFFMYIESTTDHTMIKTKSFPSLVYPILFLFISILVVFNPLPILAHKTRFWVIKRISMVLRAPFVPVTFADFFMSVQLLTLAEFFFNIQSMVCIFNYSSLLPDEIDFCKESTFWALPLLNAIPFYFRIMQCFRRYYETKCFFPHITSAIRSIFSIIILVLNYFALRIKHDTTWNVIRGIWFAVNIIGSFYKWAADMTVDWGFFCDFHTNKAYPLRTNLHFKRKWIYYMAIVYDFILRYAWLFVFLVRNSTSHRLDAPIFLFFYSMGEVVWATQFIFFRVEFEHVQTPDKYSLFVDPPIPFKEEFNKYVLLKENSLKSKEKEIINNNNDQ</sequence>
<dbReference type="Pfam" id="PF03124">
    <property type="entry name" value="EXS"/>
    <property type="match status" value="1"/>
</dbReference>
<comment type="caution">
    <text evidence="10">The sequence shown here is derived from an EMBL/GenBank/DDBJ whole genome shotgun (WGS) entry which is preliminary data.</text>
</comment>
<feature type="transmembrane region" description="Helical" evidence="7">
    <location>
        <begin position="402"/>
        <end position="424"/>
    </location>
</feature>
<organism evidence="10 11">
    <name type="scientific">Heterostelium pallidum (strain ATCC 26659 / Pp 5 / PN500)</name>
    <name type="common">Cellular slime mold</name>
    <name type="synonym">Polysphondylium pallidum</name>
    <dbReference type="NCBI Taxonomy" id="670386"/>
    <lineage>
        <taxon>Eukaryota</taxon>
        <taxon>Amoebozoa</taxon>
        <taxon>Evosea</taxon>
        <taxon>Eumycetozoa</taxon>
        <taxon>Dictyostelia</taxon>
        <taxon>Acytosteliales</taxon>
        <taxon>Acytosteliaceae</taxon>
        <taxon>Heterostelium</taxon>
    </lineage>
</organism>
<dbReference type="GO" id="GO:0005794">
    <property type="term" value="C:Golgi apparatus"/>
    <property type="evidence" value="ECO:0007669"/>
    <property type="project" value="TreeGrafter"/>
</dbReference>
<dbReference type="InterPro" id="IPR004331">
    <property type="entry name" value="SPX_dom"/>
</dbReference>
<gene>
    <name evidence="10" type="ORF">PPL_10526</name>
</gene>
<evidence type="ECO:0000256" key="4">
    <source>
        <dbReference type="ARBA" id="ARBA00022989"/>
    </source>
</evidence>
<feature type="region of interest" description="Disordered" evidence="6">
    <location>
        <begin position="165"/>
        <end position="208"/>
    </location>
</feature>
<dbReference type="GO" id="GO:0005886">
    <property type="term" value="C:plasma membrane"/>
    <property type="evidence" value="ECO:0007669"/>
    <property type="project" value="TreeGrafter"/>
</dbReference>
<keyword evidence="4 7" id="KW-1133">Transmembrane helix</keyword>
<reference evidence="10 11" key="1">
    <citation type="journal article" date="2011" name="Genome Res.">
        <title>Phylogeny-wide analysis of social amoeba genomes highlights ancient origins for complex intercellular communication.</title>
        <authorList>
            <person name="Heidel A.J."/>
            <person name="Lawal H.M."/>
            <person name="Felder M."/>
            <person name="Schilde C."/>
            <person name="Helps N.R."/>
            <person name="Tunggal B."/>
            <person name="Rivero F."/>
            <person name="John U."/>
            <person name="Schleicher M."/>
            <person name="Eichinger L."/>
            <person name="Platzer M."/>
            <person name="Noegel A.A."/>
            <person name="Schaap P."/>
            <person name="Gloeckner G."/>
        </authorList>
    </citation>
    <scope>NUCLEOTIDE SEQUENCE [LARGE SCALE GENOMIC DNA]</scope>
    <source>
        <strain evidence="11">ATCC 26659 / Pp 5 / PN500</strain>
    </source>
</reference>
<evidence type="ECO:0000256" key="3">
    <source>
        <dbReference type="ARBA" id="ARBA00022692"/>
    </source>
</evidence>
<dbReference type="Pfam" id="PF03105">
    <property type="entry name" value="SPX"/>
    <property type="match status" value="1"/>
</dbReference>
<dbReference type="GO" id="GO:0000822">
    <property type="term" value="F:inositol hexakisphosphate binding"/>
    <property type="evidence" value="ECO:0007669"/>
    <property type="project" value="TreeGrafter"/>
</dbReference>
<evidence type="ECO:0000259" key="8">
    <source>
        <dbReference type="PROSITE" id="PS51380"/>
    </source>
</evidence>
<dbReference type="InterPro" id="IPR004342">
    <property type="entry name" value="EXS_C"/>
</dbReference>
<keyword evidence="11" id="KW-1185">Reference proteome</keyword>
<proteinExistence type="inferred from homology"/>
<feature type="domain" description="SPX" evidence="9">
    <location>
        <begin position="1"/>
        <end position="352"/>
    </location>
</feature>
<evidence type="ECO:0000256" key="6">
    <source>
        <dbReference type="SAM" id="MobiDB-lite"/>
    </source>
</evidence>
<evidence type="ECO:0000256" key="7">
    <source>
        <dbReference type="SAM" id="Phobius"/>
    </source>
</evidence>
<feature type="transmembrane region" description="Helical" evidence="7">
    <location>
        <begin position="676"/>
        <end position="694"/>
    </location>
</feature>
<evidence type="ECO:0000259" key="9">
    <source>
        <dbReference type="PROSITE" id="PS51382"/>
    </source>
</evidence>
<dbReference type="FunCoup" id="D3BRB8">
    <property type="interactions" value="1"/>
</dbReference>
<name>D3BRB8_HETP5</name>
<dbReference type="EMBL" id="ADBJ01000050">
    <property type="protein sequence ID" value="EFA75950.1"/>
    <property type="molecule type" value="Genomic_DNA"/>
</dbReference>
<feature type="transmembrane region" description="Helical" evidence="7">
    <location>
        <begin position="759"/>
        <end position="778"/>
    </location>
</feature>
<dbReference type="InParanoid" id="D3BRB8"/>
<keyword evidence="3 7" id="KW-0812">Transmembrane</keyword>
<dbReference type="Proteomes" id="UP000001396">
    <property type="component" value="Unassembled WGS sequence"/>
</dbReference>
<dbReference type="GO" id="GO:0006817">
    <property type="term" value="P:phosphate ion transport"/>
    <property type="evidence" value="ECO:0007669"/>
    <property type="project" value="TreeGrafter"/>
</dbReference>
<evidence type="ECO:0000256" key="5">
    <source>
        <dbReference type="ARBA" id="ARBA00023136"/>
    </source>
</evidence>
<dbReference type="PANTHER" id="PTHR10783">
    <property type="entry name" value="XENOTROPIC AND POLYTROPIC RETROVIRUS RECEPTOR 1-RELATED"/>
    <property type="match status" value="1"/>
</dbReference>
<comment type="similarity">
    <text evidence="2">Belongs to the SYG1 (TC 2.A.94) family.</text>
</comment>
<evidence type="ECO:0000313" key="11">
    <source>
        <dbReference type="Proteomes" id="UP000001396"/>
    </source>
</evidence>
<evidence type="ECO:0000313" key="10">
    <source>
        <dbReference type="EMBL" id="EFA75950.1"/>
    </source>
</evidence>
<dbReference type="OMA" id="NYCESEN"/>
<accession>D3BRB8</accession>
<dbReference type="GeneID" id="31365995"/>
<protein>
    <submittedName>
        <fullName evidence="10">SPX domain-containing protein</fullName>
    </submittedName>
</protein>